<evidence type="ECO:0000313" key="1">
    <source>
        <dbReference type="EMBL" id="MPC55891.1"/>
    </source>
</evidence>
<protein>
    <submittedName>
        <fullName evidence="1">Uncharacterized protein</fullName>
    </submittedName>
</protein>
<comment type="caution">
    <text evidence="1">The sequence shown here is derived from an EMBL/GenBank/DDBJ whole genome shotgun (WGS) entry which is preliminary data.</text>
</comment>
<reference evidence="1 2" key="1">
    <citation type="submission" date="2019-05" db="EMBL/GenBank/DDBJ databases">
        <title>Another draft genome of Portunus trituberculatus and its Hox gene families provides insights of decapod evolution.</title>
        <authorList>
            <person name="Jeong J.-H."/>
            <person name="Song I."/>
            <person name="Kim S."/>
            <person name="Choi T."/>
            <person name="Kim D."/>
            <person name="Ryu S."/>
            <person name="Kim W."/>
        </authorList>
    </citation>
    <scope>NUCLEOTIDE SEQUENCE [LARGE SCALE GENOMIC DNA]</scope>
    <source>
        <tissue evidence="1">Muscle</tissue>
    </source>
</reference>
<sequence>MTNSSQQSNWASHTLGKDGITYDILNALLEVKVDNPILDLFNMSLTTGKLPNSWKKVMAPFALFLSPAVCV</sequence>
<organism evidence="1 2">
    <name type="scientific">Portunus trituberculatus</name>
    <name type="common">Swimming crab</name>
    <name type="synonym">Neptunus trituberculatus</name>
    <dbReference type="NCBI Taxonomy" id="210409"/>
    <lineage>
        <taxon>Eukaryota</taxon>
        <taxon>Metazoa</taxon>
        <taxon>Ecdysozoa</taxon>
        <taxon>Arthropoda</taxon>
        <taxon>Crustacea</taxon>
        <taxon>Multicrustacea</taxon>
        <taxon>Malacostraca</taxon>
        <taxon>Eumalacostraca</taxon>
        <taxon>Eucarida</taxon>
        <taxon>Decapoda</taxon>
        <taxon>Pleocyemata</taxon>
        <taxon>Brachyura</taxon>
        <taxon>Eubrachyura</taxon>
        <taxon>Portunoidea</taxon>
        <taxon>Portunidae</taxon>
        <taxon>Portuninae</taxon>
        <taxon>Portunus</taxon>
    </lineage>
</organism>
<name>A0A5B7G7F5_PORTR</name>
<dbReference type="Proteomes" id="UP000324222">
    <property type="component" value="Unassembled WGS sequence"/>
</dbReference>
<gene>
    <name evidence="1" type="ORF">E2C01_049836</name>
</gene>
<keyword evidence="2" id="KW-1185">Reference proteome</keyword>
<proteinExistence type="predicted"/>
<dbReference type="AlphaFoldDB" id="A0A5B7G7F5"/>
<evidence type="ECO:0000313" key="2">
    <source>
        <dbReference type="Proteomes" id="UP000324222"/>
    </source>
</evidence>
<dbReference type="EMBL" id="VSRR010013525">
    <property type="protein sequence ID" value="MPC55891.1"/>
    <property type="molecule type" value="Genomic_DNA"/>
</dbReference>
<accession>A0A5B7G7F5</accession>